<dbReference type="GO" id="GO:0008380">
    <property type="term" value="P:RNA splicing"/>
    <property type="evidence" value="ECO:0007669"/>
    <property type="project" value="UniProtKB-KW"/>
</dbReference>
<keyword evidence="1" id="KW-0507">mRNA processing</keyword>
<protein>
    <recommendedName>
        <fullName evidence="4">Suppressor of white apricot N-terminal domain-containing protein</fullName>
    </recommendedName>
</protein>
<keyword evidence="2" id="KW-0508">mRNA splicing</keyword>
<dbReference type="Pfam" id="PF09750">
    <property type="entry name" value="DRY_EERY"/>
    <property type="match status" value="1"/>
</dbReference>
<comment type="caution">
    <text evidence="5">The sequence shown here is derived from an EMBL/GenBank/DDBJ whole genome shotgun (WGS) entry which is preliminary data.</text>
</comment>
<evidence type="ECO:0000313" key="5">
    <source>
        <dbReference type="EMBL" id="KAF9678497.1"/>
    </source>
</evidence>
<dbReference type="PANTHER" id="PTHR13161">
    <property type="entry name" value="SPLICING FACTOR SUPPRESSOR OF WHITE APRICOT"/>
    <property type="match status" value="1"/>
</dbReference>
<evidence type="ECO:0000259" key="4">
    <source>
        <dbReference type="SMART" id="SM01141"/>
    </source>
</evidence>
<sequence length="606" mass="69821">MWHEARRSEKKVHDMMDAARKRAQRRAVFLAKRRGDPMQSIQLIGNRSRMYRDDGLYQATHDQQGLIPWNGKQDVLIDRFDGRALLDFIRESGTRRAPQKSEEEEELEEFVNFERYRDLIKHRRRGCRLCTYMITVTDEEGLQHVYQELEAKFTAPFASDRFIFLSMTFGNLLQFYVNDNLALSNFLVYLLMHGSGQLCTSLVTIVFTHKCSNSQTQQHTASKGSYSQVGFSYDGDGKEETHFSDGGDSESEDEDDDDDEDFNSDDSNDEGMETIAKEFGVKRYGWLVFMDKKAKEEAKRQKEVIKGDPAIRKMSRKERKKASQIERERDREAARITGTRVLHHDPYRESRRSPTYEAYSRSRRSRSRSRSYSPSHSRRYTRGGHPDEIHHSKSRTPKIEYITEFGGSCDRDEPKLEGYSPPPSPPSQADVLNRPSSGHILEALHIDPASGVSLDNDKSTNISKPAISLSSGLAKLTKASTSGGPLKQLQGEKKETPQERLKRIMSKQLNKQRRGRGSLCFLTVMKPVFVFCSSAVKKDTATEMAKKREQERHRQEKLAETNQLSRYRRRSHSRSYSRSPPRYLPCFISRILSSIFLTSLFIFLTV</sequence>
<organism evidence="5 6">
    <name type="scientific">Salix dunnii</name>
    <dbReference type="NCBI Taxonomy" id="1413687"/>
    <lineage>
        <taxon>Eukaryota</taxon>
        <taxon>Viridiplantae</taxon>
        <taxon>Streptophyta</taxon>
        <taxon>Embryophyta</taxon>
        <taxon>Tracheophyta</taxon>
        <taxon>Spermatophyta</taxon>
        <taxon>Magnoliopsida</taxon>
        <taxon>eudicotyledons</taxon>
        <taxon>Gunneridae</taxon>
        <taxon>Pentapetalae</taxon>
        <taxon>rosids</taxon>
        <taxon>fabids</taxon>
        <taxon>Malpighiales</taxon>
        <taxon>Salicaceae</taxon>
        <taxon>Saliceae</taxon>
        <taxon>Salix</taxon>
    </lineage>
</organism>
<feature type="region of interest" description="Disordered" evidence="3">
    <location>
        <begin position="237"/>
        <end position="271"/>
    </location>
</feature>
<evidence type="ECO:0000313" key="6">
    <source>
        <dbReference type="Proteomes" id="UP000657918"/>
    </source>
</evidence>
<dbReference type="OrthoDB" id="10070965at2759"/>
<evidence type="ECO:0000256" key="2">
    <source>
        <dbReference type="ARBA" id="ARBA00023187"/>
    </source>
</evidence>
<feature type="compositionally biased region" description="Basic and acidic residues" evidence="3">
    <location>
        <begin position="342"/>
        <end position="354"/>
    </location>
</feature>
<feature type="compositionally biased region" description="Acidic residues" evidence="3">
    <location>
        <begin position="247"/>
        <end position="271"/>
    </location>
</feature>
<feature type="compositionally biased region" description="Basic and acidic residues" evidence="3">
    <location>
        <begin position="490"/>
        <end position="499"/>
    </location>
</feature>
<proteinExistence type="predicted"/>
<reference evidence="5 6" key="1">
    <citation type="submission" date="2020-10" db="EMBL/GenBank/DDBJ databases">
        <title>Plant Genome Project.</title>
        <authorList>
            <person name="Zhang R.-G."/>
        </authorList>
    </citation>
    <scope>NUCLEOTIDE SEQUENCE [LARGE SCALE GENOMIC DNA]</scope>
    <source>
        <strain evidence="5">FAFU-HL-1</strain>
        <tissue evidence="5">Leaf</tissue>
    </source>
</reference>
<feature type="compositionally biased region" description="Basic residues" evidence="3">
    <location>
        <begin position="566"/>
        <end position="575"/>
    </location>
</feature>
<dbReference type="PANTHER" id="PTHR13161:SF4">
    <property type="entry name" value="CLK4-ASSOCIATING SERINE_ARGININE RICH PROTEIN"/>
    <property type="match status" value="1"/>
</dbReference>
<gene>
    <name evidence="5" type="ORF">SADUNF_Sadunf07G0041100</name>
</gene>
<keyword evidence="6" id="KW-1185">Reference proteome</keyword>
<dbReference type="GO" id="GO:0006397">
    <property type="term" value="P:mRNA processing"/>
    <property type="evidence" value="ECO:0007669"/>
    <property type="project" value="UniProtKB-KW"/>
</dbReference>
<dbReference type="SMART" id="SM01141">
    <property type="entry name" value="DRY_EERY"/>
    <property type="match status" value="1"/>
</dbReference>
<feature type="compositionally biased region" description="Basic and acidic residues" evidence="3">
    <location>
        <begin position="297"/>
        <end position="311"/>
    </location>
</feature>
<dbReference type="AlphaFoldDB" id="A0A835JVM4"/>
<evidence type="ECO:0000256" key="3">
    <source>
        <dbReference type="SAM" id="MobiDB-lite"/>
    </source>
</evidence>
<dbReference type="EMBL" id="JADGMS010000007">
    <property type="protein sequence ID" value="KAF9678497.1"/>
    <property type="molecule type" value="Genomic_DNA"/>
</dbReference>
<accession>A0A835JVM4</accession>
<evidence type="ECO:0000256" key="1">
    <source>
        <dbReference type="ARBA" id="ARBA00022664"/>
    </source>
</evidence>
<feature type="region of interest" description="Disordered" evidence="3">
    <location>
        <begin position="297"/>
        <end position="434"/>
    </location>
</feature>
<dbReference type="InterPro" id="IPR040397">
    <property type="entry name" value="SWAP"/>
</dbReference>
<feature type="compositionally biased region" description="Basic and acidic residues" evidence="3">
    <location>
        <begin position="543"/>
        <end position="559"/>
    </location>
</feature>
<feature type="region of interest" description="Disordered" evidence="3">
    <location>
        <begin position="479"/>
        <end position="499"/>
    </location>
</feature>
<dbReference type="InterPro" id="IPR019147">
    <property type="entry name" value="SWAP_N_domain"/>
</dbReference>
<feature type="domain" description="Suppressor of white apricot N-terminal" evidence="4">
    <location>
        <begin position="39"/>
        <end position="237"/>
    </location>
</feature>
<feature type="compositionally biased region" description="Basic and acidic residues" evidence="3">
    <location>
        <begin position="321"/>
        <end position="334"/>
    </location>
</feature>
<feature type="region of interest" description="Disordered" evidence="3">
    <location>
        <begin position="543"/>
        <end position="579"/>
    </location>
</feature>
<dbReference type="Proteomes" id="UP000657918">
    <property type="component" value="Unassembled WGS sequence"/>
</dbReference>
<name>A0A835JVM4_9ROSI</name>